<evidence type="ECO:0000259" key="7">
    <source>
        <dbReference type="SMART" id="SM00062"/>
    </source>
</evidence>
<evidence type="ECO:0000256" key="2">
    <source>
        <dbReference type="ARBA" id="ARBA00010742"/>
    </source>
</evidence>
<protein>
    <submittedName>
        <fullName evidence="8">Aliphatic sulfonate ABC transporter substrate-binding protein</fullName>
    </submittedName>
</protein>
<evidence type="ECO:0000256" key="4">
    <source>
        <dbReference type="ARBA" id="ARBA00022729"/>
    </source>
</evidence>
<evidence type="ECO:0000313" key="8">
    <source>
        <dbReference type="EMBL" id="RIX52403.1"/>
    </source>
</evidence>
<dbReference type="AlphaFoldDB" id="A0A3A1V1H8"/>
<feature type="signal peptide" evidence="6">
    <location>
        <begin position="1"/>
        <end position="25"/>
    </location>
</feature>
<feature type="region of interest" description="Disordered" evidence="5">
    <location>
        <begin position="25"/>
        <end position="57"/>
    </location>
</feature>
<dbReference type="OrthoDB" id="286202at2"/>
<organism evidence="8 9">
    <name type="scientific">Paenibacillus nanensis</name>
    <dbReference type="NCBI Taxonomy" id="393251"/>
    <lineage>
        <taxon>Bacteria</taxon>
        <taxon>Bacillati</taxon>
        <taxon>Bacillota</taxon>
        <taxon>Bacilli</taxon>
        <taxon>Bacillales</taxon>
        <taxon>Paenibacillaceae</taxon>
        <taxon>Paenibacillus</taxon>
    </lineage>
</organism>
<feature type="compositionally biased region" description="Low complexity" evidence="5">
    <location>
        <begin position="30"/>
        <end position="39"/>
    </location>
</feature>
<evidence type="ECO:0000256" key="3">
    <source>
        <dbReference type="ARBA" id="ARBA00022448"/>
    </source>
</evidence>
<evidence type="ECO:0000256" key="6">
    <source>
        <dbReference type="SAM" id="SignalP"/>
    </source>
</evidence>
<feature type="domain" description="Solute-binding protein family 3/N-terminal" evidence="7">
    <location>
        <begin position="59"/>
        <end position="282"/>
    </location>
</feature>
<name>A0A3A1V1H8_9BACL</name>
<dbReference type="Pfam" id="PF09084">
    <property type="entry name" value="NMT1"/>
    <property type="match status" value="1"/>
</dbReference>
<dbReference type="PANTHER" id="PTHR30024:SF47">
    <property type="entry name" value="TAURINE-BINDING PERIPLASMIC PROTEIN"/>
    <property type="match status" value="1"/>
</dbReference>
<dbReference type="PANTHER" id="PTHR30024">
    <property type="entry name" value="ALIPHATIC SULFONATES-BINDING PROTEIN-RELATED"/>
    <property type="match status" value="1"/>
</dbReference>
<evidence type="ECO:0000256" key="5">
    <source>
        <dbReference type="SAM" id="MobiDB-lite"/>
    </source>
</evidence>
<dbReference type="SMART" id="SM00062">
    <property type="entry name" value="PBPb"/>
    <property type="match status" value="1"/>
</dbReference>
<dbReference type="InterPro" id="IPR015168">
    <property type="entry name" value="SsuA/THI5"/>
</dbReference>
<dbReference type="GO" id="GO:0016020">
    <property type="term" value="C:membrane"/>
    <property type="evidence" value="ECO:0007669"/>
    <property type="project" value="InterPro"/>
</dbReference>
<dbReference type="EMBL" id="QXQA01000007">
    <property type="protein sequence ID" value="RIX52403.1"/>
    <property type="molecule type" value="Genomic_DNA"/>
</dbReference>
<dbReference type="GO" id="GO:0042626">
    <property type="term" value="F:ATPase-coupled transmembrane transporter activity"/>
    <property type="evidence" value="ECO:0007669"/>
    <property type="project" value="InterPro"/>
</dbReference>
<keyword evidence="4 6" id="KW-0732">Signal</keyword>
<feature type="chain" id="PRO_5039520354" evidence="6">
    <location>
        <begin position="26"/>
        <end position="358"/>
    </location>
</feature>
<dbReference type="SUPFAM" id="SSF53850">
    <property type="entry name" value="Periplasmic binding protein-like II"/>
    <property type="match status" value="1"/>
</dbReference>
<comment type="caution">
    <text evidence="8">The sequence shown here is derived from an EMBL/GenBank/DDBJ whole genome shotgun (WGS) entry which is preliminary data.</text>
</comment>
<dbReference type="PROSITE" id="PS51257">
    <property type="entry name" value="PROKAR_LIPOPROTEIN"/>
    <property type="match status" value="1"/>
</dbReference>
<keyword evidence="3" id="KW-0813">Transport</keyword>
<keyword evidence="9" id="KW-1185">Reference proteome</keyword>
<evidence type="ECO:0000256" key="1">
    <source>
        <dbReference type="ARBA" id="ARBA00004418"/>
    </source>
</evidence>
<gene>
    <name evidence="8" type="ORF">D3P08_13055</name>
</gene>
<reference evidence="8 9" key="1">
    <citation type="submission" date="2018-09" db="EMBL/GenBank/DDBJ databases">
        <title>Paenibacillus aracenensis nov. sp. isolated from a cave in southern Spain.</title>
        <authorList>
            <person name="Jurado V."/>
            <person name="Gutierrez-Patricio S."/>
            <person name="Gonzalez-Pimentel J.L."/>
            <person name="Miller A.Z."/>
            <person name="Laiz L."/>
            <person name="Saiz-Jimenez C."/>
        </authorList>
    </citation>
    <scope>NUCLEOTIDE SEQUENCE [LARGE SCALE GENOMIC DNA]</scope>
    <source>
        <strain evidence="8 9">DSM 22867</strain>
    </source>
</reference>
<dbReference type="GO" id="GO:0042597">
    <property type="term" value="C:periplasmic space"/>
    <property type="evidence" value="ECO:0007669"/>
    <property type="project" value="UniProtKB-SubCell"/>
</dbReference>
<accession>A0A3A1V1H8</accession>
<evidence type="ECO:0000313" key="9">
    <source>
        <dbReference type="Proteomes" id="UP000266482"/>
    </source>
</evidence>
<proteinExistence type="inferred from homology"/>
<comment type="similarity">
    <text evidence="2">Belongs to the bacterial solute-binding protein SsuA/TauA family.</text>
</comment>
<comment type="subcellular location">
    <subcellularLocation>
        <location evidence="1">Periplasm</location>
    </subcellularLocation>
</comment>
<dbReference type="Proteomes" id="UP000266482">
    <property type="component" value="Unassembled WGS sequence"/>
</dbReference>
<dbReference type="RefSeq" id="WP_119600129.1">
    <property type="nucleotide sequence ID" value="NZ_QXQA01000007.1"/>
</dbReference>
<dbReference type="Gene3D" id="3.40.190.10">
    <property type="entry name" value="Periplasmic binding protein-like II"/>
    <property type="match status" value="2"/>
</dbReference>
<dbReference type="InterPro" id="IPR001638">
    <property type="entry name" value="Solute-binding_3/MltF_N"/>
</dbReference>
<sequence length="358" mass="38481">MKKWFTIALASTLLLALTACGSSNGGNNGNTGSSASPNGTEEASPALSPEPTDAPKPDKLRIAYHPNMGGSSAIITGMKKDFFNEQNIEIELVKFTSGPTEVAAMISGDIDLGYVGHGAHFLAVEGKVKIISLDVLSKAEELMVRADSGIAAVKDLKGKTIATQLGTSGEIVLDLALKKEGMTRDDVKLVNMDMAGAVSAFIADKVDAVIVWAPYSTEIKKEIGKDNITVLANSASFSEEFVFPSSWIVTPDYLDKNEDKVVRFLKGLHKAMDYRAEHLDEVVGYVAELNATPVESVQEEVESGVWMTGTEVRGLFADGTAKKWYEQQQELFLSSGKLEKGAPVESYVTFDLMGKVAE</sequence>
<dbReference type="InterPro" id="IPR010067">
    <property type="entry name" value="ABC_SsuA_sub-bd"/>
</dbReference>
<dbReference type="NCBIfam" id="TIGR01728">
    <property type="entry name" value="SsuA_fam"/>
    <property type="match status" value="1"/>
</dbReference>